<comment type="caution">
    <text evidence="2">The sequence shown here is derived from an EMBL/GenBank/DDBJ whole genome shotgun (WGS) entry which is preliminary data.</text>
</comment>
<accession>A0A840RA23</accession>
<evidence type="ECO:0000259" key="1">
    <source>
        <dbReference type="PROSITE" id="PS50943"/>
    </source>
</evidence>
<reference evidence="2 3" key="1">
    <citation type="submission" date="2020-08" db="EMBL/GenBank/DDBJ databases">
        <title>Genomic Encyclopedia of Type Strains, Phase IV (KMG-IV): sequencing the most valuable type-strain genomes for metagenomic binning, comparative biology and taxonomic classification.</title>
        <authorList>
            <person name="Goeker M."/>
        </authorList>
    </citation>
    <scope>NUCLEOTIDE SEQUENCE [LARGE SCALE GENOMIC DNA]</scope>
    <source>
        <strain evidence="2 3">DSM 25701</strain>
    </source>
</reference>
<dbReference type="SUPFAM" id="SSF109709">
    <property type="entry name" value="KorB DNA-binding domain-like"/>
    <property type="match status" value="1"/>
</dbReference>
<dbReference type="Pfam" id="PF08708">
    <property type="entry name" value="PriCT_1"/>
    <property type="match status" value="1"/>
</dbReference>
<dbReference type="Gene3D" id="1.10.10.60">
    <property type="entry name" value="Homeodomain-like"/>
    <property type="match status" value="1"/>
</dbReference>
<dbReference type="InterPro" id="IPR001387">
    <property type="entry name" value="Cro/C1-type_HTH"/>
</dbReference>
<dbReference type="AlphaFoldDB" id="A0A840RA23"/>
<dbReference type="Pfam" id="PF13384">
    <property type="entry name" value="HTH_23"/>
    <property type="match status" value="1"/>
</dbReference>
<keyword evidence="3" id="KW-1185">Reference proteome</keyword>
<dbReference type="Pfam" id="PF03090">
    <property type="entry name" value="Replicase"/>
    <property type="match status" value="1"/>
</dbReference>
<organism evidence="2 3">
    <name type="scientific">Zhongshania antarctica</name>
    <dbReference type="NCBI Taxonomy" id="641702"/>
    <lineage>
        <taxon>Bacteria</taxon>
        <taxon>Pseudomonadati</taxon>
        <taxon>Pseudomonadota</taxon>
        <taxon>Gammaproteobacteria</taxon>
        <taxon>Cellvibrionales</taxon>
        <taxon>Spongiibacteraceae</taxon>
        <taxon>Zhongshania</taxon>
    </lineage>
</organism>
<dbReference type="PROSITE" id="PS50943">
    <property type="entry name" value="HTH_CROC1"/>
    <property type="match status" value="1"/>
</dbReference>
<evidence type="ECO:0000313" key="3">
    <source>
        <dbReference type="Proteomes" id="UP000536640"/>
    </source>
</evidence>
<dbReference type="EMBL" id="JACHHW010000020">
    <property type="protein sequence ID" value="MBB5189273.1"/>
    <property type="molecule type" value="Genomic_DNA"/>
</dbReference>
<sequence length="332" mass="37695">MATQPLRQLDLFAGDRLPRKPYCSDDKGFQHIASREQALQRRYIQPNPPALLYRFVFDVDRGNASICWDHLDGPPPNWTASNPFGHERYGYGHLGYEIKIPVVTTNAGRAAPIRLAAAIEAGLSELLNADVLFAGTLCKNPMNPAWDMDIWRDEPYDLQEIAAYIPNLKDQGKRRKGQRRQAVLKNSVGLGRNCQLFETARIWAYTAIRDYWQPNGEGRWNNVVRDEIERLNEGFVNPLASQEVKQIARSISKWTWTTFTPAGWRSFVEATHSPDVQSRRGQMSGAKRGEKAAEKAIVAAELRSKGMTQAEIAKRIGVSERSVRNYLNRQRT</sequence>
<dbReference type="CDD" id="cd00093">
    <property type="entry name" value="HTH_XRE"/>
    <property type="match status" value="1"/>
</dbReference>
<dbReference type="InterPro" id="IPR004322">
    <property type="entry name" value="Plasmid_replicase_bac"/>
</dbReference>
<dbReference type="RefSeq" id="WP_184465225.1">
    <property type="nucleotide sequence ID" value="NZ_JACHHW010000020.1"/>
</dbReference>
<proteinExistence type="predicted"/>
<dbReference type="Gene3D" id="1.10.340.50">
    <property type="match status" value="1"/>
</dbReference>
<protein>
    <recommendedName>
        <fullName evidence="1">HTH cro/C1-type domain-containing protein</fullName>
    </recommendedName>
</protein>
<dbReference type="InterPro" id="IPR014820">
    <property type="entry name" value="PriCT_1"/>
</dbReference>
<dbReference type="Proteomes" id="UP000536640">
    <property type="component" value="Unassembled WGS sequence"/>
</dbReference>
<name>A0A840RA23_9GAMM</name>
<evidence type="ECO:0000313" key="2">
    <source>
        <dbReference type="EMBL" id="MBB5189273.1"/>
    </source>
</evidence>
<feature type="domain" description="HTH cro/C1-type" evidence="1">
    <location>
        <begin position="298"/>
        <end position="331"/>
    </location>
</feature>
<gene>
    <name evidence="2" type="ORF">HNQ57_003576</name>
</gene>